<dbReference type="EMBL" id="CAKLCM010000002">
    <property type="protein sequence ID" value="CAH0526123.1"/>
    <property type="molecule type" value="Genomic_DNA"/>
</dbReference>
<keyword evidence="2" id="KW-1185">Reference proteome</keyword>
<protein>
    <submittedName>
        <fullName evidence="1">Uncharacterized protein</fullName>
    </submittedName>
</protein>
<reference evidence="1" key="1">
    <citation type="submission" date="2021-12" db="EMBL/GenBank/DDBJ databases">
        <authorList>
            <person name="Rodrigo-Torres L."/>
            <person name="Arahal R. D."/>
            <person name="Lucena T."/>
        </authorList>
    </citation>
    <scope>NUCLEOTIDE SEQUENCE</scope>
    <source>
        <strain evidence="1">CECT 8226</strain>
    </source>
</reference>
<evidence type="ECO:0000313" key="2">
    <source>
        <dbReference type="Proteomes" id="UP000838160"/>
    </source>
</evidence>
<proteinExistence type="predicted"/>
<comment type="caution">
    <text evidence="1">The sequence shown here is derived from an EMBL/GenBank/DDBJ whole genome shotgun (WGS) entry which is preliminary data.</text>
</comment>
<dbReference type="RefSeq" id="WP_237484537.1">
    <property type="nucleotide sequence ID" value="NZ_CAKLCM010000002.1"/>
</dbReference>
<evidence type="ECO:0000313" key="1">
    <source>
        <dbReference type="EMBL" id="CAH0526123.1"/>
    </source>
</evidence>
<sequence>MNAQLQSKIEELLVLAKSQGVSIVGLVDIPGNNVCHVFKSIEPDCKQGTRNLDNVMMRQLCTGDSDSCKTCHMGKSTVSENGLALLAAELNELS</sequence>
<organism evidence="1 2">
    <name type="scientific">Vibrio hippocampi</name>
    <dbReference type="NCBI Taxonomy" id="654686"/>
    <lineage>
        <taxon>Bacteria</taxon>
        <taxon>Pseudomonadati</taxon>
        <taxon>Pseudomonadota</taxon>
        <taxon>Gammaproteobacteria</taxon>
        <taxon>Vibrionales</taxon>
        <taxon>Vibrionaceae</taxon>
        <taxon>Vibrio</taxon>
    </lineage>
</organism>
<dbReference type="Proteomes" id="UP000838160">
    <property type="component" value="Unassembled WGS sequence"/>
</dbReference>
<gene>
    <name evidence="1" type="ORF">VHP8226_01597</name>
</gene>
<accession>A0ABN8DFN6</accession>
<name>A0ABN8DFN6_9VIBR</name>